<name>A0AAX2SAB8_KOCRH</name>
<evidence type="ECO:0000256" key="5">
    <source>
        <dbReference type="SAM" id="SignalP"/>
    </source>
</evidence>
<feature type="chain" id="PRO_5043421505" evidence="5">
    <location>
        <begin position="19"/>
        <end position="287"/>
    </location>
</feature>
<sequence>MKSLSRPAAVLAAATALAAAGLLTGCGEQGQEGGGAASSASAGAGASVAPAAENSRLGQVLRDGRIQVCTTGDYRPYTYRDPETGQWSGIDVDMARNLGKSLGAEVELVQTSWANVVADLDRSCDIAVGGISYTTDRAQKVAFTEPTSPDGKTPVVRCGEEEKYDTVAEINKPAVRVITPVGGTNQKFADKNFPEAQVTAYEDNNTIFDQIVQGKVDVMVTDASETRWVAHTHPELCAVHPDKPFDHFDKGYLLPQGDTVWEEYVDNWLDVATQDGTKAAAEKKWYG</sequence>
<comment type="caution">
    <text evidence="7">The sequence shown here is derived from an EMBL/GenBank/DDBJ whole genome shotgun (WGS) entry which is preliminary data.</text>
</comment>
<dbReference type="AlphaFoldDB" id="A0AAX2SAB8"/>
<dbReference type="EMBL" id="SPNK01000006">
    <property type="protein sequence ID" value="TFI01288.1"/>
    <property type="molecule type" value="Genomic_DNA"/>
</dbReference>
<proteinExistence type="inferred from homology"/>
<evidence type="ECO:0000313" key="7">
    <source>
        <dbReference type="EMBL" id="TFI01288.1"/>
    </source>
</evidence>
<keyword evidence="3 5" id="KW-0732">Signal</keyword>
<dbReference type="Pfam" id="PF00497">
    <property type="entry name" value="SBP_bac_3"/>
    <property type="match status" value="1"/>
</dbReference>
<reference evidence="7 8" key="1">
    <citation type="submission" date="2019-03" db="EMBL/GenBank/DDBJ databases">
        <title>Genome Sequencing and Assembly of Various Microbes Isolated from Alder Root Nodule.</title>
        <authorList>
            <person name="Swanson E."/>
            <person name="Sevigny J.L."/>
            <person name="Pesce C."/>
            <person name="Davis I."/>
            <person name="Kleiner V."/>
            <person name="Tisa L."/>
        </authorList>
    </citation>
    <scope>NUCLEOTIDE SEQUENCE [LARGE SCALE GENOMIC DNA]</scope>
    <source>
        <strain evidence="7 8">4R-31</strain>
    </source>
</reference>
<evidence type="ECO:0000256" key="3">
    <source>
        <dbReference type="ARBA" id="ARBA00022729"/>
    </source>
</evidence>
<evidence type="ECO:0000256" key="4">
    <source>
        <dbReference type="RuleBase" id="RU003744"/>
    </source>
</evidence>
<dbReference type="RefSeq" id="WP_101888132.1">
    <property type="nucleotide sequence ID" value="NZ_CABMOG010000010.1"/>
</dbReference>
<organism evidence="7 8">
    <name type="scientific">Kocuria rhizophila</name>
    <dbReference type="NCBI Taxonomy" id="72000"/>
    <lineage>
        <taxon>Bacteria</taxon>
        <taxon>Bacillati</taxon>
        <taxon>Actinomycetota</taxon>
        <taxon>Actinomycetes</taxon>
        <taxon>Micrococcales</taxon>
        <taxon>Micrococcaceae</taxon>
        <taxon>Kocuria</taxon>
    </lineage>
</organism>
<evidence type="ECO:0000256" key="2">
    <source>
        <dbReference type="ARBA" id="ARBA00010333"/>
    </source>
</evidence>
<evidence type="ECO:0000259" key="6">
    <source>
        <dbReference type="SMART" id="SM00062"/>
    </source>
</evidence>
<dbReference type="Gene3D" id="3.40.190.10">
    <property type="entry name" value="Periplasmic binding protein-like II"/>
    <property type="match status" value="2"/>
</dbReference>
<accession>A0AAX2SAB8</accession>
<dbReference type="InterPro" id="IPR001638">
    <property type="entry name" value="Solute-binding_3/MltF_N"/>
</dbReference>
<evidence type="ECO:0000313" key="8">
    <source>
        <dbReference type="Proteomes" id="UP000298017"/>
    </source>
</evidence>
<dbReference type="SUPFAM" id="SSF53850">
    <property type="entry name" value="Periplasmic binding protein-like II"/>
    <property type="match status" value="1"/>
</dbReference>
<gene>
    <name evidence="7" type="ORF">E4P33_06915</name>
</gene>
<comment type="subcellular location">
    <subcellularLocation>
        <location evidence="1">Cell envelope</location>
    </subcellularLocation>
</comment>
<keyword evidence="8" id="KW-1185">Reference proteome</keyword>
<dbReference type="SMART" id="SM00062">
    <property type="entry name" value="PBPb"/>
    <property type="match status" value="1"/>
</dbReference>
<comment type="similarity">
    <text evidence="2 4">Belongs to the bacterial solute-binding protein 3 family.</text>
</comment>
<feature type="domain" description="Solute-binding protein family 3/N-terminal" evidence="6">
    <location>
        <begin position="65"/>
        <end position="287"/>
    </location>
</feature>
<dbReference type="PROSITE" id="PS01039">
    <property type="entry name" value="SBP_BACTERIAL_3"/>
    <property type="match status" value="1"/>
</dbReference>
<dbReference type="PANTHER" id="PTHR35936:SF19">
    <property type="entry name" value="AMINO-ACID-BINDING PROTEIN YXEM-RELATED"/>
    <property type="match status" value="1"/>
</dbReference>
<feature type="signal peptide" evidence="5">
    <location>
        <begin position="1"/>
        <end position="18"/>
    </location>
</feature>
<evidence type="ECO:0000256" key="1">
    <source>
        <dbReference type="ARBA" id="ARBA00004196"/>
    </source>
</evidence>
<dbReference type="Proteomes" id="UP000298017">
    <property type="component" value="Unassembled WGS sequence"/>
</dbReference>
<dbReference type="GO" id="GO:0030313">
    <property type="term" value="C:cell envelope"/>
    <property type="evidence" value="ECO:0007669"/>
    <property type="project" value="UniProtKB-SubCell"/>
</dbReference>
<dbReference type="InterPro" id="IPR018313">
    <property type="entry name" value="SBP_3_CS"/>
</dbReference>
<protein>
    <submittedName>
        <fullName evidence="7">Transporter substrate-binding domain-containing protein</fullName>
    </submittedName>
</protein>
<dbReference type="PROSITE" id="PS51257">
    <property type="entry name" value="PROKAR_LIPOPROTEIN"/>
    <property type="match status" value="1"/>
</dbReference>
<dbReference type="PANTHER" id="PTHR35936">
    <property type="entry name" value="MEMBRANE-BOUND LYTIC MUREIN TRANSGLYCOSYLASE F"/>
    <property type="match status" value="1"/>
</dbReference>